<dbReference type="STRING" id="1261640.BHK98_05580"/>
<evidence type="ECO:0000313" key="3">
    <source>
        <dbReference type="Proteomes" id="UP000187404"/>
    </source>
</evidence>
<protein>
    <recommendedName>
        <fullName evidence="1">Serine aminopeptidase S33 domain-containing protein</fullName>
    </recommendedName>
</protein>
<dbReference type="EMBL" id="MJIE01000001">
    <property type="protein sequence ID" value="OLR55578.1"/>
    <property type="molecule type" value="Genomic_DNA"/>
</dbReference>
<keyword evidence="3" id="KW-1185">Reference proteome</keyword>
<comment type="caution">
    <text evidence="2">The sequence shown here is derived from an EMBL/GenBank/DDBJ whole genome shotgun (WGS) entry which is preliminary data.</text>
</comment>
<dbReference type="AlphaFoldDB" id="A0A1Q9JH83"/>
<proteinExistence type="predicted"/>
<sequence>MLLVLKRRIKMEKFTITKDNGRRIPVLREIPQEADAVVIMVHGFTSCKECATGELLLRRMPAEGIGVMLYDQPGHGTEEAAEEPFRIRNCMDSLAAVEDYVVRNYPGKEIFYFASSYGAYLTGLYICRRPHAGSRLMMRSGAVIMPWLFLGAPGSEPDPASLAELNEKGFLMLGLPDAPQIRVPKGMFEDMSRPENDLLHRFGGYDHGGTEVAMVHGGKDPVIPVRFAREFAEENGIPITVFEGQGHSLNDNPDCPDKVADLAIDFFRG</sequence>
<dbReference type="Proteomes" id="UP000187404">
    <property type="component" value="Unassembled WGS sequence"/>
</dbReference>
<feature type="domain" description="Serine aminopeptidase S33" evidence="1">
    <location>
        <begin position="32"/>
        <end position="144"/>
    </location>
</feature>
<evidence type="ECO:0000259" key="1">
    <source>
        <dbReference type="Pfam" id="PF12146"/>
    </source>
</evidence>
<dbReference type="Gene3D" id="3.40.50.1820">
    <property type="entry name" value="alpha/beta hydrolase"/>
    <property type="match status" value="1"/>
</dbReference>
<dbReference type="InterPro" id="IPR022742">
    <property type="entry name" value="Hydrolase_4"/>
</dbReference>
<reference evidence="2 3" key="1">
    <citation type="journal article" date="2016" name="Appl. Environ. Microbiol.">
        <title>Function and Phylogeny of Bacterial Butyryl Coenzyme A:Acetate Transferases and Their Diversity in the Proximal Colon of Swine.</title>
        <authorList>
            <person name="Trachsel J."/>
            <person name="Bayles D.O."/>
            <person name="Looft T."/>
            <person name="Levine U.Y."/>
            <person name="Allen H.K."/>
        </authorList>
    </citation>
    <scope>NUCLEOTIDE SEQUENCE [LARGE SCALE GENOMIC DNA]</scope>
    <source>
        <strain evidence="2 3">68-3-10</strain>
    </source>
</reference>
<accession>A0A1Q9JH83</accession>
<name>A0A1Q9JH83_9FIRM</name>
<dbReference type="SUPFAM" id="SSF53474">
    <property type="entry name" value="alpha/beta-Hydrolases"/>
    <property type="match status" value="1"/>
</dbReference>
<dbReference type="Pfam" id="PF12146">
    <property type="entry name" value="Hydrolase_4"/>
    <property type="match status" value="1"/>
</dbReference>
<evidence type="ECO:0000313" key="2">
    <source>
        <dbReference type="EMBL" id="OLR55578.1"/>
    </source>
</evidence>
<dbReference type="InterPro" id="IPR029058">
    <property type="entry name" value="AB_hydrolase_fold"/>
</dbReference>
<organism evidence="2 3">
    <name type="scientific">Hornefia porci</name>
    <dbReference type="NCBI Taxonomy" id="2652292"/>
    <lineage>
        <taxon>Bacteria</taxon>
        <taxon>Bacillati</taxon>
        <taxon>Bacillota</taxon>
        <taxon>Clostridia</taxon>
        <taxon>Peptostreptococcales</taxon>
        <taxon>Anaerovoracaceae</taxon>
        <taxon>Hornefia</taxon>
    </lineage>
</organism>
<gene>
    <name evidence="2" type="ORF">BHK98_05580</name>
</gene>